<dbReference type="GO" id="GO:0016740">
    <property type="term" value="F:transferase activity"/>
    <property type="evidence" value="ECO:0007669"/>
    <property type="project" value="UniProtKB-KW"/>
</dbReference>
<keyword evidence="2" id="KW-1185">Reference proteome</keyword>
<name>A0A6A9UXA2_9ACTN</name>
<sequence length="388" mass="41944">MPLQPAGPAVGDRSVLGPADVGDETLAGLVAQALGVDEVELLDCRAEVAAYDLEALTTAGRYWVRGSARHAGGVSSYAFFVKVVQSWTRSAAFQHVPEPVREIAAASLPWRNEPEVYRSDLRDRLPAGLSMPRAHAVLDLDELSAALWLDAVDHDPRPWDGATFRRAAHLLGRLAASPDVRPLRGLGSRDVVRGYAASRLEHQVLPVLRADDLWHHPLVEPAFDADLRNRLLRAADALPGVLAELDGAPLGTAHGDACPRNLLRPPGETGRFVLIDFGLWCEAPLGFDLTQLLLGEVQTGERPAAELAELDQVCLQEYHRGLAEEGHEVDIEVLRRCHALLMLMWFGLTAVPLEVLFGLPAPGGAAVVQERARAAATVLDLVDSTVPL</sequence>
<dbReference type="Proteomes" id="UP000435304">
    <property type="component" value="Unassembled WGS sequence"/>
</dbReference>
<proteinExistence type="predicted"/>
<organism evidence="1 2">
    <name type="scientific">Auraticoccus cholistanensis</name>
    <dbReference type="NCBI Taxonomy" id="2656650"/>
    <lineage>
        <taxon>Bacteria</taxon>
        <taxon>Bacillati</taxon>
        <taxon>Actinomycetota</taxon>
        <taxon>Actinomycetes</taxon>
        <taxon>Propionibacteriales</taxon>
        <taxon>Propionibacteriaceae</taxon>
        <taxon>Auraticoccus</taxon>
    </lineage>
</organism>
<evidence type="ECO:0000313" key="2">
    <source>
        <dbReference type="Proteomes" id="UP000435304"/>
    </source>
</evidence>
<reference evidence="1 2" key="1">
    <citation type="submission" date="2019-12" db="EMBL/GenBank/DDBJ databases">
        <title>Auraticoccus cholistani sp. nov., an actinomycete isolated from soil of Cholistan desert.</title>
        <authorList>
            <person name="Cheema M.T."/>
        </authorList>
    </citation>
    <scope>NUCLEOTIDE SEQUENCE [LARGE SCALE GENOMIC DNA]</scope>
    <source>
        <strain evidence="1 2">F435</strain>
    </source>
</reference>
<comment type="caution">
    <text evidence="1">The sequence shown here is derived from an EMBL/GenBank/DDBJ whole genome shotgun (WGS) entry which is preliminary data.</text>
</comment>
<protein>
    <submittedName>
        <fullName evidence="1">Phosphotransferase</fullName>
    </submittedName>
</protein>
<dbReference type="InterPro" id="IPR011009">
    <property type="entry name" value="Kinase-like_dom_sf"/>
</dbReference>
<dbReference type="SUPFAM" id="SSF56112">
    <property type="entry name" value="Protein kinase-like (PK-like)"/>
    <property type="match status" value="1"/>
</dbReference>
<dbReference type="Gene3D" id="3.90.1200.10">
    <property type="match status" value="1"/>
</dbReference>
<evidence type="ECO:0000313" key="1">
    <source>
        <dbReference type="EMBL" id="MVA76262.1"/>
    </source>
</evidence>
<accession>A0A6A9UXA2</accession>
<gene>
    <name evidence="1" type="ORF">GC722_09520</name>
</gene>
<dbReference type="RefSeq" id="WP_156609646.1">
    <property type="nucleotide sequence ID" value="NZ_WPCU01000005.1"/>
</dbReference>
<dbReference type="EMBL" id="WPCU01000005">
    <property type="protein sequence ID" value="MVA76262.1"/>
    <property type="molecule type" value="Genomic_DNA"/>
</dbReference>
<dbReference type="AlphaFoldDB" id="A0A6A9UXA2"/>
<keyword evidence="1" id="KW-0808">Transferase</keyword>